<evidence type="ECO:0000313" key="1">
    <source>
        <dbReference type="EMBL" id="MSB21175.1"/>
    </source>
</evidence>
<dbReference type="AlphaFoldDB" id="A0A6I2R4G5"/>
<protein>
    <recommendedName>
        <fullName evidence="3">IraD/Gp25-like domain-containing protein</fullName>
    </recommendedName>
</protein>
<evidence type="ECO:0000313" key="2">
    <source>
        <dbReference type="Proteomes" id="UP000434475"/>
    </source>
</evidence>
<sequence>MAYTVKAYALEKINLAPEDTTEEVLQNVAVILSTPKFSVPLERGLGLAQRFLDKPIPAAQSILISEVLEAIEEFEPRAEVENVTFELGDRPGTLIPIVEVKIIDGDE</sequence>
<comment type="caution">
    <text evidence="1">The sequence shown here is derived from an EMBL/GenBank/DDBJ whole genome shotgun (WGS) entry which is preliminary data.</text>
</comment>
<dbReference type="RefSeq" id="WP_172697901.1">
    <property type="nucleotide sequence ID" value="NZ_JADMWB010000022.1"/>
</dbReference>
<dbReference type="Proteomes" id="UP000434475">
    <property type="component" value="Unassembled WGS sequence"/>
</dbReference>
<dbReference type="Gene3D" id="3.10.450.40">
    <property type="match status" value="1"/>
</dbReference>
<organism evidence="1 2">
    <name type="scientific">Flavonifractor plautii</name>
    <name type="common">Fusobacterium plautii</name>
    <dbReference type="NCBI Taxonomy" id="292800"/>
    <lineage>
        <taxon>Bacteria</taxon>
        <taxon>Bacillati</taxon>
        <taxon>Bacillota</taxon>
        <taxon>Clostridia</taxon>
        <taxon>Eubacteriales</taxon>
        <taxon>Oscillospiraceae</taxon>
        <taxon>Flavonifractor</taxon>
    </lineage>
</organism>
<gene>
    <name evidence="1" type="ORF">GKE97_16850</name>
</gene>
<evidence type="ECO:0008006" key="3">
    <source>
        <dbReference type="Google" id="ProtNLM"/>
    </source>
</evidence>
<dbReference type="SUPFAM" id="SSF160719">
    <property type="entry name" value="gpW/gp25-like"/>
    <property type="match status" value="1"/>
</dbReference>
<accession>A0A6I2R4G5</accession>
<dbReference type="EMBL" id="WKPR01000020">
    <property type="protein sequence ID" value="MSB21175.1"/>
    <property type="molecule type" value="Genomic_DNA"/>
</dbReference>
<name>A0A6I2R4G5_FLAPL</name>
<reference evidence="1 2" key="1">
    <citation type="journal article" date="2019" name="Nat. Med.">
        <title>A library of human gut bacterial isolates paired with longitudinal multiomics data enables mechanistic microbiome research.</title>
        <authorList>
            <person name="Poyet M."/>
            <person name="Groussin M."/>
            <person name="Gibbons S.M."/>
            <person name="Avila-Pacheco J."/>
            <person name="Jiang X."/>
            <person name="Kearney S.M."/>
            <person name="Perrotta A.R."/>
            <person name="Berdy B."/>
            <person name="Zhao S."/>
            <person name="Lieberman T.D."/>
            <person name="Swanson P.K."/>
            <person name="Smith M."/>
            <person name="Roesemann S."/>
            <person name="Alexander J.E."/>
            <person name="Rich S.A."/>
            <person name="Livny J."/>
            <person name="Vlamakis H."/>
            <person name="Clish C."/>
            <person name="Bullock K."/>
            <person name="Deik A."/>
            <person name="Scott J."/>
            <person name="Pierce K.A."/>
            <person name="Xavier R.J."/>
            <person name="Alm E.J."/>
        </authorList>
    </citation>
    <scope>NUCLEOTIDE SEQUENCE [LARGE SCALE GENOMIC DNA]</scope>
    <source>
        <strain evidence="1 2">BIOML-A2</strain>
    </source>
</reference>
<proteinExistence type="predicted"/>